<evidence type="ECO:0000313" key="2">
    <source>
        <dbReference type="Proteomes" id="UP000229816"/>
    </source>
</evidence>
<organism evidence="1 2">
    <name type="scientific">Candidatus Shapirobacteria bacterium CG_4_9_14_0_2_um_filter_39_11</name>
    <dbReference type="NCBI Taxonomy" id="1974478"/>
    <lineage>
        <taxon>Bacteria</taxon>
        <taxon>Candidatus Shapironibacteriota</taxon>
    </lineage>
</organism>
<comment type="caution">
    <text evidence="1">The sequence shown here is derived from an EMBL/GenBank/DDBJ whole genome shotgun (WGS) entry which is preliminary data.</text>
</comment>
<protein>
    <submittedName>
        <fullName evidence="1">Uncharacterized protein</fullName>
    </submittedName>
</protein>
<evidence type="ECO:0000313" key="1">
    <source>
        <dbReference type="EMBL" id="PJC28282.1"/>
    </source>
</evidence>
<dbReference type="EMBL" id="PFSF01000021">
    <property type="protein sequence ID" value="PJC28282.1"/>
    <property type="molecule type" value="Genomic_DNA"/>
</dbReference>
<reference evidence="2" key="1">
    <citation type="submission" date="2017-09" db="EMBL/GenBank/DDBJ databases">
        <title>Depth-based differentiation of microbial function through sediment-hosted aquifers and enrichment of novel symbionts in the deep terrestrial subsurface.</title>
        <authorList>
            <person name="Probst A.J."/>
            <person name="Ladd B."/>
            <person name="Jarett J.K."/>
            <person name="Geller-Mcgrath D.E."/>
            <person name="Sieber C.M.K."/>
            <person name="Emerson J.B."/>
            <person name="Anantharaman K."/>
            <person name="Thomas B.C."/>
            <person name="Malmstrom R."/>
            <person name="Stieglmeier M."/>
            <person name="Klingl A."/>
            <person name="Woyke T."/>
            <person name="Ryan C.M."/>
            <person name="Banfield J.F."/>
        </authorList>
    </citation>
    <scope>NUCLEOTIDE SEQUENCE [LARGE SCALE GENOMIC DNA]</scope>
</reference>
<dbReference type="Proteomes" id="UP000229816">
    <property type="component" value="Unassembled WGS sequence"/>
</dbReference>
<proteinExistence type="predicted"/>
<dbReference type="AlphaFoldDB" id="A0A2M8ET38"/>
<gene>
    <name evidence="1" type="ORF">CO054_00955</name>
</gene>
<accession>A0A2M8ET38</accession>
<name>A0A2M8ET38_9BACT</name>
<sequence length="72" mass="7853">MNNKAISKNHIVKIVPQTNEPTKLVNVLPVRNGAITPAESQATAPFVKNSDSAFLWPTDNLFTNNNHKGIGK</sequence>